<comment type="caution">
    <text evidence="1">The sequence shown here is derived from an EMBL/GenBank/DDBJ whole genome shotgun (WGS) entry which is preliminary data.</text>
</comment>
<sequence>MPDLLVFETGFCLYNLIVSKIDNSVMKQMVQDEVIEKIRGVVFISFFKLG</sequence>
<gene>
    <name evidence="1" type="ORF">SDC9_182071</name>
</gene>
<proteinExistence type="predicted"/>
<name>A0A645H6C2_9ZZZZ</name>
<protein>
    <submittedName>
        <fullName evidence="1">Uncharacterized protein</fullName>
    </submittedName>
</protein>
<reference evidence="1" key="1">
    <citation type="submission" date="2019-08" db="EMBL/GenBank/DDBJ databases">
        <authorList>
            <person name="Kucharzyk K."/>
            <person name="Murdoch R.W."/>
            <person name="Higgins S."/>
            <person name="Loffler F."/>
        </authorList>
    </citation>
    <scope>NUCLEOTIDE SEQUENCE</scope>
</reference>
<accession>A0A645H6C2</accession>
<dbReference type="EMBL" id="VSSQ01087691">
    <property type="protein sequence ID" value="MPN34577.1"/>
    <property type="molecule type" value="Genomic_DNA"/>
</dbReference>
<dbReference type="AlphaFoldDB" id="A0A645H6C2"/>
<evidence type="ECO:0000313" key="1">
    <source>
        <dbReference type="EMBL" id="MPN34577.1"/>
    </source>
</evidence>
<organism evidence="1">
    <name type="scientific">bioreactor metagenome</name>
    <dbReference type="NCBI Taxonomy" id="1076179"/>
    <lineage>
        <taxon>unclassified sequences</taxon>
        <taxon>metagenomes</taxon>
        <taxon>ecological metagenomes</taxon>
    </lineage>
</organism>